<evidence type="ECO:0000256" key="11">
    <source>
        <dbReference type="SAM" id="MobiDB-lite"/>
    </source>
</evidence>
<keyword evidence="2" id="KW-0575">Peroxidase</keyword>
<protein>
    <submittedName>
        <fullName evidence="13">Catalase</fullName>
    </submittedName>
</protein>
<keyword evidence="7" id="KW-0376">Hydrogen peroxide</keyword>
<dbReference type="GO" id="GO:0005739">
    <property type="term" value="C:mitochondrion"/>
    <property type="evidence" value="ECO:0007669"/>
    <property type="project" value="TreeGrafter"/>
</dbReference>
<comment type="function">
    <text evidence="8">Catalyzes the degradation of hydrogen peroxide (H(2)O(2)) generated by peroxisomal oxidases to water and oxygen, thereby protecting cells from the toxic effects of hydrogen peroxide.</text>
</comment>
<feature type="region of interest" description="Disordered" evidence="11">
    <location>
        <begin position="1"/>
        <end position="25"/>
    </location>
</feature>
<dbReference type="InParanoid" id="V5FXH9"/>
<organism evidence="13 14">
    <name type="scientific">Byssochlamys spectabilis (strain No. 5 / NBRC 109023)</name>
    <name type="common">Paecilomyces variotii</name>
    <dbReference type="NCBI Taxonomy" id="1356009"/>
    <lineage>
        <taxon>Eukaryota</taxon>
        <taxon>Fungi</taxon>
        <taxon>Dikarya</taxon>
        <taxon>Ascomycota</taxon>
        <taxon>Pezizomycotina</taxon>
        <taxon>Eurotiomycetes</taxon>
        <taxon>Eurotiomycetidae</taxon>
        <taxon>Eurotiales</taxon>
        <taxon>Thermoascaceae</taxon>
        <taxon>Paecilomyces</taxon>
    </lineage>
</organism>
<dbReference type="Pfam" id="PF06628">
    <property type="entry name" value="Catalase-rel"/>
    <property type="match status" value="1"/>
</dbReference>
<dbReference type="PROSITE" id="PS00438">
    <property type="entry name" value="CATALASE_2"/>
    <property type="match status" value="1"/>
</dbReference>
<sequence length="488" mass="55208">MASKSNDRPNYTLAEGRPVADPRSHLQIGRRGGGGLLLLQDTQLIETLAHFPRERIPERVVHAKAAGALGEFEVTHDVSDITSAAFLNGIGKKTPLLLRISTVGPEKGSADTVRDVRGWAMKLYTEEGNQDWVFNNTPVFFVRDPIKFPSLNRSHKRHPQTNLTDATMFWDFHNNSPESIHEIMHVFSDRGTPATLRHMDAFSGHTYKFTKPDGSFKYVKIHIKSDLGNKTMTRQEAAKIAGEDPDYHTRDLFNAIESGNYPTWTVYAQVMSPEEAENYRWNVFDITKVWPHSDYPLRPIGKITLNKNPENYFEQIEQAAFSPSTMVPGFAPSADPLLQARMFSYPDAARYRVGTNYQQLPTNAPRCPVYSPFQRDGFMSFRGNYGADPNYVGSTTLPLSTRKVEENYHDHWVGEVTAFASEVTDDDFIQPKMLWDVMGKQPGQQENFVSNVAAHLSGAIPEVQKETIKLFDRVDPEIGRRIEKALKE</sequence>
<feature type="binding site" description="axial binding residue" evidence="10">
    <location>
        <position position="345"/>
    </location>
    <ligand>
        <name>heme</name>
        <dbReference type="ChEBI" id="CHEBI:30413"/>
    </ligand>
    <ligandPart>
        <name>Fe</name>
        <dbReference type="ChEBI" id="CHEBI:18248"/>
    </ligandPart>
</feature>
<comment type="cofactor">
    <cofactor evidence="10">
        <name>heme</name>
        <dbReference type="ChEBI" id="CHEBI:30413"/>
    </cofactor>
</comment>
<dbReference type="GO" id="GO:0042744">
    <property type="term" value="P:hydrogen peroxide catabolic process"/>
    <property type="evidence" value="ECO:0007669"/>
    <property type="project" value="UniProtKB-KW"/>
</dbReference>
<keyword evidence="14" id="KW-1185">Reference proteome</keyword>
<feature type="active site" evidence="9">
    <location>
        <position position="135"/>
    </location>
</feature>
<accession>V5FXH9</accession>
<dbReference type="InterPro" id="IPR024711">
    <property type="entry name" value="Catalase_clade1/3"/>
</dbReference>
<dbReference type="InterPro" id="IPR024708">
    <property type="entry name" value="Catalase_AS"/>
</dbReference>
<keyword evidence="3 10" id="KW-0349">Heme</keyword>
<evidence type="ECO:0000256" key="1">
    <source>
        <dbReference type="ARBA" id="ARBA00005329"/>
    </source>
</evidence>
<dbReference type="SMART" id="SM01060">
    <property type="entry name" value="Catalase"/>
    <property type="match status" value="1"/>
</dbReference>
<dbReference type="SUPFAM" id="SSF56634">
    <property type="entry name" value="Heme-dependent catalase-like"/>
    <property type="match status" value="1"/>
</dbReference>
<name>V5FXH9_BYSSN</name>
<evidence type="ECO:0000256" key="9">
    <source>
        <dbReference type="PIRSR" id="PIRSR038928-1"/>
    </source>
</evidence>
<dbReference type="AlphaFoldDB" id="V5FXH9"/>
<keyword evidence="4 10" id="KW-0479">Metal-binding</keyword>
<evidence type="ECO:0000313" key="14">
    <source>
        <dbReference type="Proteomes" id="UP000018001"/>
    </source>
</evidence>
<evidence type="ECO:0000313" key="13">
    <source>
        <dbReference type="EMBL" id="GAD93337.1"/>
    </source>
</evidence>
<dbReference type="FunFam" id="2.40.180.10:FF:000001">
    <property type="entry name" value="Catalase"/>
    <property type="match status" value="1"/>
</dbReference>
<dbReference type="GO" id="GO:0005777">
    <property type="term" value="C:peroxisome"/>
    <property type="evidence" value="ECO:0007669"/>
    <property type="project" value="TreeGrafter"/>
</dbReference>
<proteinExistence type="inferred from homology"/>
<dbReference type="GO" id="GO:0004096">
    <property type="term" value="F:catalase activity"/>
    <property type="evidence" value="ECO:0007669"/>
    <property type="project" value="UniProtKB-EC"/>
</dbReference>
<keyword evidence="6 10" id="KW-0408">Iron</keyword>
<dbReference type="eggNOG" id="KOG0047">
    <property type="taxonomic scope" value="Eukaryota"/>
</dbReference>
<dbReference type="GO" id="GO:0020037">
    <property type="term" value="F:heme binding"/>
    <property type="evidence" value="ECO:0007669"/>
    <property type="project" value="InterPro"/>
</dbReference>
<dbReference type="HOGENOM" id="CLU_010645_2_0_1"/>
<dbReference type="InterPro" id="IPR020835">
    <property type="entry name" value="Catalase_sf"/>
</dbReference>
<reference evidence="14" key="1">
    <citation type="journal article" date="2014" name="Genome Announc.">
        <title>Draft genome sequence of the formaldehyde-resistant fungus Byssochlamys spectabilis No. 5 (anamorph Paecilomyces variotii No. 5) (NBRC109023).</title>
        <authorList>
            <person name="Oka T."/>
            <person name="Ekino K."/>
            <person name="Fukuda K."/>
            <person name="Nomura Y."/>
        </authorList>
    </citation>
    <scope>NUCLEOTIDE SEQUENCE [LARGE SCALE GENOMIC DNA]</scope>
    <source>
        <strain evidence="14">No. 5 / NBRC 109023</strain>
    </source>
</reference>
<dbReference type="EMBL" id="BAUL01000054">
    <property type="protein sequence ID" value="GAD93337.1"/>
    <property type="molecule type" value="Genomic_DNA"/>
</dbReference>
<evidence type="ECO:0000256" key="6">
    <source>
        <dbReference type="ARBA" id="ARBA00023004"/>
    </source>
</evidence>
<dbReference type="PANTHER" id="PTHR11465">
    <property type="entry name" value="CATALASE"/>
    <property type="match status" value="1"/>
</dbReference>
<dbReference type="Pfam" id="PF00199">
    <property type="entry name" value="Catalase"/>
    <property type="match status" value="1"/>
</dbReference>
<dbReference type="InterPro" id="IPR010582">
    <property type="entry name" value="Catalase_immune_responsive"/>
</dbReference>
<dbReference type="FunCoup" id="V5FXH9">
    <property type="interactions" value="909"/>
</dbReference>
<evidence type="ECO:0000256" key="10">
    <source>
        <dbReference type="PIRSR" id="PIRSR038928-2"/>
    </source>
</evidence>
<gene>
    <name evidence="13" type="ORF">PVAR5_1946</name>
</gene>
<comment type="caution">
    <text evidence="13">The sequence shown here is derived from an EMBL/GenBank/DDBJ whole genome shotgun (WGS) entry which is preliminary data.</text>
</comment>
<dbReference type="PIRSF" id="PIRSF038928">
    <property type="entry name" value="Catalase_clade1-3"/>
    <property type="match status" value="1"/>
</dbReference>
<evidence type="ECO:0000256" key="8">
    <source>
        <dbReference type="ARBA" id="ARBA00044729"/>
    </source>
</evidence>
<dbReference type="Gene3D" id="2.40.180.10">
    <property type="entry name" value="Catalase core domain"/>
    <property type="match status" value="1"/>
</dbReference>
<evidence type="ECO:0000256" key="3">
    <source>
        <dbReference type="ARBA" id="ARBA00022617"/>
    </source>
</evidence>
<dbReference type="Proteomes" id="UP000018001">
    <property type="component" value="Unassembled WGS sequence"/>
</dbReference>
<keyword evidence="5" id="KW-0560">Oxidoreductase</keyword>
<dbReference type="GO" id="GO:0046872">
    <property type="term" value="F:metal ion binding"/>
    <property type="evidence" value="ECO:0007669"/>
    <property type="project" value="UniProtKB-KW"/>
</dbReference>
<dbReference type="PANTHER" id="PTHR11465:SF26">
    <property type="entry name" value="CATALASE 2"/>
    <property type="match status" value="1"/>
</dbReference>
<dbReference type="GO" id="GO:0042542">
    <property type="term" value="P:response to hydrogen peroxide"/>
    <property type="evidence" value="ECO:0007669"/>
    <property type="project" value="TreeGrafter"/>
</dbReference>
<evidence type="ECO:0000256" key="7">
    <source>
        <dbReference type="ARBA" id="ARBA00023324"/>
    </source>
</evidence>
<evidence type="ECO:0000256" key="2">
    <source>
        <dbReference type="ARBA" id="ARBA00022559"/>
    </source>
</evidence>
<feature type="domain" description="Catalase core" evidence="12">
    <location>
        <begin position="12"/>
        <end position="400"/>
    </location>
</feature>
<feature type="active site" evidence="9">
    <location>
        <position position="62"/>
    </location>
</feature>
<comment type="similarity">
    <text evidence="1">Belongs to the catalase family.</text>
</comment>
<evidence type="ECO:0000256" key="4">
    <source>
        <dbReference type="ARBA" id="ARBA00022723"/>
    </source>
</evidence>
<dbReference type="PROSITE" id="PS51402">
    <property type="entry name" value="CATALASE_3"/>
    <property type="match status" value="1"/>
</dbReference>
<dbReference type="OrthoDB" id="6880011at2759"/>
<evidence type="ECO:0000256" key="5">
    <source>
        <dbReference type="ARBA" id="ARBA00023002"/>
    </source>
</evidence>
<evidence type="ECO:0000259" key="12">
    <source>
        <dbReference type="SMART" id="SM01060"/>
    </source>
</evidence>
<dbReference type="InterPro" id="IPR018028">
    <property type="entry name" value="Catalase"/>
</dbReference>
<dbReference type="CDD" id="cd08157">
    <property type="entry name" value="catalase_fungal"/>
    <property type="match status" value="1"/>
</dbReference>
<dbReference type="PRINTS" id="PR00067">
    <property type="entry name" value="CATALASE"/>
</dbReference>
<dbReference type="InterPro" id="IPR011614">
    <property type="entry name" value="Catalase_core"/>
</dbReference>